<name>A0ACC6P3L0_9BURK</name>
<protein>
    <submittedName>
        <fullName evidence="1">Aldolase/citrate lyase family protein</fullName>
    </submittedName>
</protein>
<gene>
    <name evidence="1" type="ORF">RV045_10210</name>
</gene>
<organism evidence="1 2">
    <name type="scientific">Amphibiibacter pelophylacis</name>
    <dbReference type="NCBI Taxonomy" id="1799477"/>
    <lineage>
        <taxon>Bacteria</taxon>
        <taxon>Pseudomonadati</taxon>
        <taxon>Pseudomonadota</taxon>
        <taxon>Betaproteobacteria</taxon>
        <taxon>Burkholderiales</taxon>
        <taxon>Sphaerotilaceae</taxon>
        <taxon>Amphibiibacter</taxon>
    </lineage>
</organism>
<evidence type="ECO:0000313" key="1">
    <source>
        <dbReference type="EMBL" id="MEJ7138794.1"/>
    </source>
</evidence>
<reference evidence="1" key="1">
    <citation type="submission" date="2023-10" db="EMBL/GenBank/DDBJ databases">
        <title>Amphibacter perezi, gen. nov., sp. nov. a novel taxa of the family Comamonadaceae, class Betaproteobacteria isolated from the skin microbiota of Pelophylax perezi from different populations.</title>
        <authorList>
            <person name="Costa S."/>
            <person name="Proenca D.N."/>
            <person name="Lopes I."/>
            <person name="Morais P.V."/>
        </authorList>
    </citation>
    <scope>NUCLEOTIDE SEQUENCE</scope>
    <source>
        <strain evidence="1">SL12-8</strain>
    </source>
</reference>
<sequence>MRQNTLKTLKNQGQTAANAWISLGSPYAAEILGHSGYDAVTVDLQHGMFGFDAAVQLLQAISSTPAIPLARPASNDLAQINKLLDAGAYGIISPLIETVDQAATLARACRYPPRGLRSFGPSRGLTYGGADYVDHADDTVMSLAMIETVPALDDIERILAVEELDGIYFGPSDLGLAMGLGPNAWNQPAMQQAVRHALEATQRAGKYAGIFAGGPEMTAEVTRMGYHLVTPGNDAAQLRLGAAQRLKEVRGAR</sequence>
<accession>A0ACC6P3L0</accession>
<proteinExistence type="predicted"/>
<comment type="caution">
    <text evidence="1">The sequence shown here is derived from an EMBL/GenBank/DDBJ whole genome shotgun (WGS) entry which is preliminary data.</text>
</comment>
<keyword evidence="2" id="KW-1185">Reference proteome</keyword>
<dbReference type="Proteomes" id="UP001364695">
    <property type="component" value="Unassembled WGS sequence"/>
</dbReference>
<dbReference type="EMBL" id="JAWDIE010000015">
    <property type="protein sequence ID" value="MEJ7138794.1"/>
    <property type="molecule type" value="Genomic_DNA"/>
</dbReference>
<keyword evidence="1" id="KW-0456">Lyase</keyword>
<evidence type="ECO:0000313" key="2">
    <source>
        <dbReference type="Proteomes" id="UP001364695"/>
    </source>
</evidence>